<proteinExistence type="predicted"/>
<reference evidence="5 6" key="1">
    <citation type="journal article" date="1992" name="Int. J. Syst. Bacteriol.">
        <title>Sphingobacterium antarcticus sp. nov. a Psychrotrophic Bacterium from the Soils of Schirmacher Oasis, Antarctica.</title>
        <authorList>
            <person name="Shivaji S."/>
            <person name="Ray M.K."/>
            <person name="Rao N.S."/>
            <person name="Saiserr L."/>
            <person name="Jagannadham M.V."/>
            <person name="Kumar G.S."/>
            <person name="Reddy G."/>
            <person name="Bhargava P.M."/>
        </authorList>
    </citation>
    <scope>NUCLEOTIDE SEQUENCE [LARGE SCALE GENOMIC DNA]</scope>
    <source>
        <strain evidence="5 6">4BY</strain>
    </source>
</reference>
<dbReference type="PANTHER" id="PTHR31084">
    <property type="entry name" value="ALPHA-L-FUCOSIDASE 2"/>
    <property type="match status" value="1"/>
</dbReference>
<dbReference type="OrthoDB" id="9802600at2"/>
<comment type="caution">
    <text evidence="5">The sequence shown here is derived from an EMBL/GenBank/DDBJ whole genome shotgun (WGS) entry which is preliminary data.</text>
</comment>
<gene>
    <name evidence="5" type="ORF">N180_04245</name>
</gene>
<dbReference type="InterPro" id="IPR016518">
    <property type="entry name" value="Alpha-L-fucosidase"/>
</dbReference>
<evidence type="ECO:0000256" key="1">
    <source>
        <dbReference type="SAM" id="SignalP"/>
    </source>
</evidence>
<dbReference type="GO" id="GO:0004560">
    <property type="term" value="F:alpha-L-fucosidase activity"/>
    <property type="evidence" value="ECO:0007669"/>
    <property type="project" value="InterPro"/>
</dbReference>
<feature type="signal peptide" evidence="1">
    <location>
        <begin position="1"/>
        <end position="22"/>
    </location>
</feature>
<feature type="domain" description="Alpha fucosidase A-like C-terminal" evidence="3">
    <location>
        <begin position="721"/>
        <end position="814"/>
    </location>
</feature>
<dbReference type="Pfam" id="PF22124">
    <property type="entry name" value="Glyco_hydro_95_cat"/>
    <property type="match status" value="1"/>
</dbReference>
<dbReference type="eggNOG" id="COG1554">
    <property type="taxonomic scope" value="Bacteria"/>
</dbReference>
<dbReference type="InterPro" id="IPR049053">
    <property type="entry name" value="AFCA-like_C"/>
</dbReference>
<name>A0A081PD41_9SPHI</name>
<evidence type="ECO:0000259" key="4">
    <source>
        <dbReference type="Pfam" id="PF22124"/>
    </source>
</evidence>
<dbReference type="InterPro" id="IPR027414">
    <property type="entry name" value="GH95_N_dom"/>
</dbReference>
<feature type="domain" description="Glycosyl hydrolase family 95 N-terminal" evidence="2">
    <location>
        <begin position="28"/>
        <end position="269"/>
    </location>
</feature>
<dbReference type="InterPro" id="IPR054363">
    <property type="entry name" value="GH95_cat"/>
</dbReference>
<dbReference type="PIRSF" id="PIRSF007663">
    <property type="entry name" value="UCP007663"/>
    <property type="match status" value="1"/>
</dbReference>
<evidence type="ECO:0000313" key="6">
    <source>
        <dbReference type="Proteomes" id="UP000028007"/>
    </source>
</evidence>
<protein>
    <submittedName>
        <fullName evidence="5">Uncharacterized protein</fullName>
    </submittedName>
</protein>
<dbReference type="Pfam" id="PF21307">
    <property type="entry name" value="Glyco_hydro_95_C"/>
    <property type="match status" value="1"/>
</dbReference>
<dbReference type="PANTHER" id="PTHR31084:SF0">
    <property type="entry name" value="ALPHA-L-FUCOSIDASE 2"/>
    <property type="match status" value="1"/>
</dbReference>
<dbReference type="SUPFAM" id="SSF48208">
    <property type="entry name" value="Six-hairpin glycosidases"/>
    <property type="match status" value="1"/>
</dbReference>
<dbReference type="GO" id="GO:0005975">
    <property type="term" value="P:carbohydrate metabolic process"/>
    <property type="evidence" value="ECO:0007669"/>
    <property type="project" value="InterPro"/>
</dbReference>
<keyword evidence="6" id="KW-1185">Reference proteome</keyword>
<organism evidence="5 6">
    <name type="scientific">Pedobacter antarcticus 4BY</name>
    <dbReference type="NCBI Taxonomy" id="1358423"/>
    <lineage>
        <taxon>Bacteria</taxon>
        <taxon>Pseudomonadati</taxon>
        <taxon>Bacteroidota</taxon>
        <taxon>Sphingobacteriia</taxon>
        <taxon>Sphingobacteriales</taxon>
        <taxon>Sphingobacteriaceae</taxon>
        <taxon>Pedobacter</taxon>
    </lineage>
</organism>
<dbReference type="AlphaFoldDB" id="A0A081PD41"/>
<evidence type="ECO:0000259" key="2">
    <source>
        <dbReference type="Pfam" id="PF14498"/>
    </source>
</evidence>
<dbReference type="Proteomes" id="UP000028007">
    <property type="component" value="Unassembled WGS sequence"/>
</dbReference>
<dbReference type="EMBL" id="JNFF01000110">
    <property type="protein sequence ID" value="KEQ28614.1"/>
    <property type="molecule type" value="Genomic_DNA"/>
</dbReference>
<sequence length="818" mass="90520">MKFQKCYLITGCLWLGSFFSYAQSDQQIRFNQPATHFTESLPLGNGRLGAMVFGGTSKERIVLNEISMWSGGVEDPNRSDAAAHLPEIRSYLQQGKNKQAQDILQEYFVSAGKGSGSSQGDAKYGCYQILSDLFIDWKDTTGTVSNYKRTLLLNKASAVTEWERKGVKYVEEVIVSGPEQVILVRLTASDANALNFTFNLSRKEKAVFKARDNQITMTGQLSGGDGEPGIRFSAVARAITDNGKVRAKGDAVEVSGATTCLIVISAATDLNWPNVEKRGADPAIAVLNNVNKAAGMNWQVLQKNQEKDFRGYYDRCTLQLDASGKDVPENWSTGDRLNNFAKGGEDTTLPVLYFNFGRYLLISSSRPGGLPANLQGLWAEEYQTPWNGDYHLNINLQMNYWPAEITNLAEIHKPMIEFTKQLVGPGTKTAKTYYNTEGWVAHVIANPWKFTAPGEGAAWGSTLSGGAWLCEHLWQHYQFNPNLETLKEIYPVLKGAAQFYKGILIRDPETGFLVTAPSNSPENSYKTEDGFVGQTTMGPAMDMQIGRELLGNTITAARLLGRDLNWADSLAKIVKDMAPNQISKKNGGIQEWIRDYDEVEIEHRHVSQLYGLYPFDEINVLETPALAEAAKKTLERRGDGGTGWSRAWKINFWARLGDGDHAWKMFKSLLNPSYEDPAKKIKSVPGTYANLFCAHPPFQIDGNFGGTAAIAEMLLQSNGRDAVIRFLPALPSAQQWSKGKVTGMRARNGFTVDFEWDRSTLKKAQVIAGIDGICQLVLPPEMVILDEKGAPVQIQRDTNGVVKFSTLKGKIYQLVTGT</sequence>
<accession>A0A081PD41</accession>
<dbReference type="InterPro" id="IPR012341">
    <property type="entry name" value="6hp_glycosidase-like_sf"/>
</dbReference>
<dbReference type="InterPro" id="IPR008928">
    <property type="entry name" value="6-hairpin_glycosidase_sf"/>
</dbReference>
<dbReference type="Gene3D" id="1.50.10.10">
    <property type="match status" value="1"/>
</dbReference>
<feature type="chain" id="PRO_5001761744" evidence="1">
    <location>
        <begin position="23"/>
        <end position="818"/>
    </location>
</feature>
<evidence type="ECO:0000259" key="3">
    <source>
        <dbReference type="Pfam" id="PF21307"/>
    </source>
</evidence>
<keyword evidence="1" id="KW-0732">Signal</keyword>
<dbReference type="RefSeq" id="WP_051760171.1">
    <property type="nucleotide sequence ID" value="NZ_JNFF01000110.1"/>
</dbReference>
<dbReference type="Pfam" id="PF14498">
    <property type="entry name" value="Glyco_hyd_65N_2"/>
    <property type="match status" value="1"/>
</dbReference>
<evidence type="ECO:0000313" key="5">
    <source>
        <dbReference type="EMBL" id="KEQ28614.1"/>
    </source>
</evidence>
<feature type="domain" description="Glycosyl hydrolase family 95 catalytic" evidence="4">
    <location>
        <begin position="298"/>
        <end position="714"/>
    </location>
</feature>